<evidence type="ECO:0000313" key="3">
    <source>
        <dbReference type="Proteomes" id="UP000231857"/>
    </source>
</evidence>
<gene>
    <name evidence="2" type="ORF">CH363_05275</name>
</gene>
<keyword evidence="3" id="KW-1185">Reference proteome</keyword>
<feature type="transmembrane region" description="Helical" evidence="1">
    <location>
        <begin position="12"/>
        <end position="34"/>
    </location>
</feature>
<comment type="caution">
    <text evidence="2">The sequence shown here is derived from an EMBL/GenBank/DDBJ whole genome shotgun (WGS) entry which is preliminary data.</text>
</comment>
<organism evidence="2 3">
    <name type="scientific">Leptospira haakeii</name>
    <dbReference type="NCBI Taxonomy" id="2023198"/>
    <lineage>
        <taxon>Bacteria</taxon>
        <taxon>Pseudomonadati</taxon>
        <taxon>Spirochaetota</taxon>
        <taxon>Spirochaetia</taxon>
        <taxon>Leptospirales</taxon>
        <taxon>Leptospiraceae</taxon>
        <taxon>Leptospira</taxon>
    </lineage>
</organism>
<evidence type="ECO:0000313" key="2">
    <source>
        <dbReference type="EMBL" id="PKA16811.1"/>
    </source>
</evidence>
<keyword evidence="1" id="KW-0812">Transmembrane</keyword>
<dbReference type="Proteomes" id="UP000231857">
    <property type="component" value="Unassembled WGS sequence"/>
</dbReference>
<keyword evidence="1" id="KW-0472">Membrane</keyword>
<reference evidence="2 3" key="1">
    <citation type="submission" date="2017-07" db="EMBL/GenBank/DDBJ databases">
        <title>Leptospira spp. isolated from tropical soils.</title>
        <authorList>
            <person name="Thibeaux R."/>
            <person name="Iraola G."/>
            <person name="Ferres I."/>
            <person name="Bierque E."/>
            <person name="Girault D."/>
            <person name="Soupe-Gilbert M.-E."/>
            <person name="Picardeau M."/>
            <person name="Goarant C."/>
        </authorList>
    </citation>
    <scope>NUCLEOTIDE SEQUENCE [LARGE SCALE GENOMIC DNA]</scope>
    <source>
        <strain evidence="2 3">ATI7-C-A2</strain>
    </source>
</reference>
<name>A0ABX4PPM1_9LEPT</name>
<sequence>MVSALSVFSFYAYYALVPFSFLADVITYPIQFAYKIISALGALRALGFREEIREFEIQFKEIKAG</sequence>
<keyword evidence="1" id="KW-1133">Transmembrane helix</keyword>
<evidence type="ECO:0000256" key="1">
    <source>
        <dbReference type="SAM" id="Phobius"/>
    </source>
</evidence>
<dbReference type="EMBL" id="NPEI01000002">
    <property type="protein sequence ID" value="PKA16811.1"/>
    <property type="molecule type" value="Genomic_DNA"/>
</dbReference>
<accession>A0ABX4PPM1</accession>
<protein>
    <submittedName>
        <fullName evidence="2">Uncharacterized protein</fullName>
    </submittedName>
</protein>
<proteinExistence type="predicted"/>